<protein>
    <submittedName>
        <fullName evidence="2">Uncharacterized protein</fullName>
    </submittedName>
</protein>
<dbReference type="Proteomes" id="UP001304895">
    <property type="component" value="Unassembled WGS sequence"/>
</dbReference>
<comment type="caution">
    <text evidence="2">The sequence shown here is derived from an EMBL/GenBank/DDBJ whole genome shotgun (WGS) entry which is preliminary data.</text>
</comment>
<feature type="transmembrane region" description="Helical" evidence="1">
    <location>
        <begin position="21"/>
        <end position="40"/>
    </location>
</feature>
<sequence length="113" mass="12757">MPKPPSSRHKIRAIYYHGCNMWGFFAANCAIFTVVNVVTLESGEPRTLPDTGSWEAKITVYTISALYDTPIPACLTMCRPEVILGWVSEGLVRRQLHVQRIRLGHVSLARSWD</sequence>
<reference evidence="2" key="1">
    <citation type="journal article" date="2023" name="Mol. Phylogenet. Evol.">
        <title>Genome-scale phylogeny and comparative genomics of the fungal order Sordariales.</title>
        <authorList>
            <person name="Hensen N."/>
            <person name="Bonometti L."/>
            <person name="Westerberg I."/>
            <person name="Brannstrom I.O."/>
            <person name="Guillou S."/>
            <person name="Cros-Aarteil S."/>
            <person name="Calhoun S."/>
            <person name="Haridas S."/>
            <person name="Kuo A."/>
            <person name="Mondo S."/>
            <person name="Pangilinan J."/>
            <person name="Riley R."/>
            <person name="LaButti K."/>
            <person name="Andreopoulos B."/>
            <person name="Lipzen A."/>
            <person name="Chen C."/>
            <person name="Yan M."/>
            <person name="Daum C."/>
            <person name="Ng V."/>
            <person name="Clum A."/>
            <person name="Steindorff A."/>
            <person name="Ohm R.A."/>
            <person name="Martin F."/>
            <person name="Silar P."/>
            <person name="Natvig D.O."/>
            <person name="Lalanne C."/>
            <person name="Gautier V."/>
            <person name="Ament-Velasquez S.L."/>
            <person name="Kruys A."/>
            <person name="Hutchinson M.I."/>
            <person name="Powell A.J."/>
            <person name="Barry K."/>
            <person name="Miller A.N."/>
            <person name="Grigoriev I.V."/>
            <person name="Debuchy R."/>
            <person name="Gladieux P."/>
            <person name="Hiltunen Thoren M."/>
            <person name="Johannesson H."/>
        </authorList>
    </citation>
    <scope>NUCLEOTIDE SEQUENCE</scope>
    <source>
        <strain evidence="2">CBS 123565</strain>
    </source>
</reference>
<organism evidence="2 3">
    <name type="scientific">Trichocladium antarcticum</name>
    <dbReference type="NCBI Taxonomy" id="1450529"/>
    <lineage>
        <taxon>Eukaryota</taxon>
        <taxon>Fungi</taxon>
        <taxon>Dikarya</taxon>
        <taxon>Ascomycota</taxon>
        <taxon>Pezizomycotina</taxon>
        <taxon>Sordariomycetes</taxon>
        <taxon>Sordariomycetidae</taxon>
        <taxon>Sordariales</taxon>
        <taxon>Chaetomiaceae</taxon>
        <taxon>Trichocladium</taxon>
    </lineage>
</organism>
<keyword evidence="1" id="KW-0812">Transmembrane</keyword>
<gene>
    <name evidence="2" type="ORF">BT67DRAFT_19855</name>
</gene>
<keyword evidence="1" id="KW-0472">Membrane</keyword>
<evidence type="ECO:0000256" key="1">
    <source>
        <dbReference type="SAM" id="Phobius"/>
    </source>
</evidence>
<keyword evidence="1" id="KW-1133">Transmembrane helix</keyword>
<proteinExistence type="predicted"/>
<keyword evidence="3" id="KW-1185">Reference proteome</keyword>
<evidence type="ECO:0000313" key="2">
    <source>
        <dbReference type="EMBL" id="KAK4138719.1"/>
    </source>
</evidence>
<reference evidence="2" key="2">
    <citation type="submission" date="2023-05" db="EMBL/GenBank/DDBJ databases">
        <authorList>
            <consortium name="Lawrence Berkeley National Laboratory"/>
            <person name="Steindorff A."/>
            <person name="Hensen N."/>
            <person name="Bonometti L."/>
            <person name="Westerberg I."/>
            <person name="Brannstrom I.O."/>
            <person name="Guillou S."/>
            <person name="Cros-Aarteil S."/>
            <person name="Calhoun S."/>
            <person name="Haridas S."/>
            <person name="Kuo A."/>
            <person name="Mondo S."/>
            <person name="Pangilinan J."/>
            <person name="Riley R."/>
            <person name="Labutti K."/>
            <person name="Andreopoulos B."/>
            <person name="Lipzen A."/>
            <person name="Chen C."/>
            <person name="Yanf M."/>
            <person name="Daum C."/>
            <person name="Ng V."/>
            <person name="Clum A."/>
            <person name="Ohm R."/>
            <person name="Martin F."/>
            <person name="Silar P."/>
            <person name="Natvig D."/>
            <person name="Lalanne C."/>
            <person name="Gautier V."/>
            <person name="Ament-Velasquez S.L."/>
            <person name="Kruys A."/>
            <person name="Hutchinson M.I."/>
            <person name="Powell A.J."/>
            <person name="Barry K."/>
            <person name="Miller A.N."/>
            <person name="Grigoriev I.V."/>
            <person name="Debuchy R."/>
            <person name="Gladieux P."/>
            <person name="Thoren M.H."/>
            <person name="Johannesson H."/>
        </authorList>
    </citation>
    <scope>NUCLEOTIDE SEQUENCE</scope>
    <source>
        <strain evidence="2">CBS 123565</strain>
    </source>
</reference>
<dbReference type="EMBL" id="MU853401">
    <property type="protein sequence ID" value="KAK4138719.1"/>
    <property type="molecule type" value="Genomic_DNA"/>
</dbReference>
<dbReference type="AlphaFoldDB" id="A0AAN6UTJ9"/>
<name>A0AAN6UTJ9_9PEZI</name>
<accession>A0AAN6UTJ9</accession>
<evidence type="ECO:0000313" key="3">
    <source>
        <dbReference type="Proteomes" id="UP001304895"/>
    </source>
</evidence>